<evidence type="ECO:0000313" key="4">
    <source>
        <dbReference type="Proteomes" id="UP000030111"/>
    </source>
</evidence>
<dbReference type="RefSeq" id="WP_026992128.1">
    <property type="nucleotide sequence ID" value="NZ_JRLY01000001.1"/>
</dbReference>
<gene>
    <name evidence="3" type="ORF">Q766_01135</name>
</gene>
<dbReference type="EMBL" id="JRLY01000001">
    <property type="protein sequence ID" value="KGO94747.1"/>
    <property type="molecule type" value="Genomic_DNA"/>
</dbReference>
<feature type="transmembrane region" description="Helical" evidence="1">
    <location>
        <begin position="12"/>
        <end position="35"/>
    </location>
</feature>
<feature type="transmembrane region" description="Helical" evidence="1">
    <location>
        <begin position="195"/>
        <end position="217"/>
    </location>
</feature>
<dbReference type="Pfam" id="PF02517">
    <property type="entry name" value="Rce1-like"/>
    <property type="match status" value="1"/>
</dbReference>
<comment type="caution">
    <text evidence="3">The sequence shown here is derived from an EMBL/GenBank/DDBJ whole genome shotgun (WGS) entry which is preliminary data.</text>
</comment>
<evidence type="ECO:0000256" key="1">
    <source>
        <dbReference type="SAM" id="Phobius"/>
    </source>
</evidence>
<organism evidence="3 4">
    <name type="scientific">Flavobacterium subsaxonicum WB 4.1-42 = DSM 21790</name>
    <dbReference type="NCBI Taxonomy" id="1121898"/>
    <lineage>
        <taxon>Bacteria</taxon>
        <taxon>Pseudomonadati</taxon>
        <taxon>Bacteroidota</taxon>
        <taxon>Flavobacteriia</taxon>
        <taxon>Flavobacteriales</taxon>
        <taxon>Flavobacteriaceae</taxon>
        <taxon>Flavobacterium</taxon>
    </lineage>
</organism>
<keyword evidence="4" id="KW-1185">Reference proteome</keyword>
<keyword evidence="1" id="KW-1133">Transmembrane helix</keyword>
<dbReference type="GO" id="GO:0004175">
    <property type="term" value="F:endopeptidase activity"/>
    <property type="evidence" value="ECO:0007669"/>
    <property type="project" value="UniProtKB-ARBA"/>
</dbReference>
<feature type="transmembrane region" description="Helical" evidence="1">
    <location>
        <begin position="80"/>
        <end position="98"/>
    </location>
</feature>
<dbReference type="eggNOG" id="COG1266">
    <property type="taxonomic scope" value="Bacteria"/>
</dbReference>
<dbReference type="InterPro" id="IPR003675">
    <property type="entry name" value="Rce1/LyrA-like_dom"/>
</dbReference>
<dbReference type="Proteomes" id="UP000030111">
    <property type="component" value="Unassembled WGS sequence"/>
</dbReference>
<evidence type="ECO:0000259" key="2">
    <source>
        <dbReference type="Pfam" id="PF02517"/>
    </source>
</evidence>
<dbReference type="STRING" id="1121898.GCA_000422725_00700"/>
<proteinExistence type="predicted"/>
<dbReference type="OrthoDB" id="9782250at2"/>
<protein>
    <submittedName>
        <fullName evidence="3">CAAX protease</fullName>
    </submittedName>
</protein>
<keyword evidence="3" id="KW-0645">Protease</keyword>
<keyword evidence="1" id="KW-0812">Transmembrane</keyword>
<feature type="transmembrane region" description="Helical" evidence="1">
    <location>
        <begin position="224"/>
        <end position="245"/>
    </location>
</feature>
<keyword evidence="1" id="KW-0472">Membrane</keyword>
<evidence type="ECO:0000313" key="3">
    <source>
        <dbReference type="EMBL" id="KGO94747.1"/>
    </source>
</evidence>
<accession>A0A0A2MQ15</accession>
<feature type="transmembrane region" description="Helical" evidence="1">
    <location>
        <begin position="129"/>
        <end position="150"/>
    </location>
</feature>
<dbReference type="AlphaFoldDB" id="A0A0A2MQ15"/>
<name>A0A0A2MQ15_9FLAO</name>
<keyword evidence="3" id="KW-0378">Hydrolase</keyword>
<reference evidence="3 4" key="1">
    <citation type="submission" date="2013-09" db="EMBL/GenBank/DDBJ databases">
        <authorList>
            <person name="Zeng Z."/>
            <person name="Chen C."/>
        </authorList>
    </citation>
    <scope>NUCLEOTIDE SEQUENCE [LARGE SCALE GENOMIC DNA]</scope>
    <source>
        <strain evidence="3 4">WB 4.1-42</strain>
    </source>
</reference>
<sequence>MQELRPIWRKFFCFNWVFALTLMLVVCIPRFLLVLDANMSANYSLIGLIMILSALLPFIFLTKDGRKAIGIIRPKKYAPLLLAFISGLAFSLILYYFGSSIYGNTIQNWYTYIGKSYNIPANLYTGDKLVLFSIMAFTGMIFSPIGEEFFFRGIVHGAFSASIGNKKASIADGLAFALTHIAHFGLVYNSYRWDFLPFATLLWVVAMFLVSLLFFIFKKQSGSIWGAVICHSGFNFGMTYSIFYLL</sequence>
<feature type="transmembrane region" description="Helical" evidence="1">
    <location>
        <begin position="41"/>
        <end position="60"/>
    </location>
</feature>
<dbReference type="GO" id="GO:0080120">
    <property type="term" value="P:CAAX-box protein maturation"/>
    <property type="evidence" value="ECO:0007669"/>
    <property type="project" value="UniProtKB-ARBA"/>
</dbReference>
<dbReference type="GO" id="GO:0006508">
    <property type="term" value="P:proteolysis"/>
    <property type="evidence" value="ECO:0007669"/>
    <property type="project" value="UniProtKB-KW"/>
</dbReference>
<feature type="domain" description="CAAX prenyl protease 2/Lysostaphin resistance protein A-like" evidence="2">
    <location>
        <begin position="133"/>
        <end position="236"/>
    </location>
</feature>